<evidence type="ECO:0000313" key="12">
    <source>
        <dbReference type="Proteomes" id="UP000539642"/>
    </source>
</evidence>
<name>A0A840UZZ5_9BACT</name>
<organism evidence="11 12">
    <name type="scientific">Desulfoprunum benzoelyticum</name>
    <dbReference type="NCBI Taxonomy" id="1506996"/>
    <lineage>
        <taxon>Bacteria</taxon>
        <taxon>Pseudomonadati</taxon>
        <taxon>Thermodesulfobacteriota</taxon>
        <taxon>Desulfobulbia</taxon>
        <taxon>Desulfobulbales</taxon>
        <taxon>Desulfobulbaceae</taxon>
        <taxon>Desulfoprunum</taxon>
    </lineage>
</organism>
<dbReference type="Proteomes" id="UP000539642">
    <property type="component" value="Unassembled WGS sequence"/>
</dbReference>
<dbReference type="EC" id="3.5.4.33" evidence="8"/>
<dbReference type="RefSeq" id="WP_183351830.1">
    <property type="nucleotide sequence ID" value="NZ_JACHEO010000018.1"/>
</dbReference>
<accession>A0A840UZZ5</accession>
<keyword evidence="6 8" id="KW-0862">Zinc</keyword>
<comment type="caution">
    <text evidence="11">The sequence shown here is derived from an EMBL/GenBank/DDBJ whole genome shotgun (WGS) entry which is preliminary data.</text>
</comment>
<evidence type="ECO:0000256" key="2">
    <source>
        <dbReference type="ARBA" id="ARBA00011738"/>
    </source>
</evidence>
<dbReference type="SUPFAM" id="SSF53927">
    <property type="entry name" value="Cytidine deaminase-like"/>
    <property type="match status" value="1"/>
</dbReference>
<dbReference type="PANTHER" id="PTHR11079:SF202">
    <property type="entry name" value="TRNA-SPECIFIC ADENOSINE DEAMINASE"/>
    <property type="match status" value="1"/>
</dbReference>
<feature type="region of interest" description="Disordered" evidence="9">
    <location>
        <begin position="1"/>
        <end position="24"/>
    </location>
</feature>
<feature type="binding site" evidence="8">
    <location>
        <position position="102"/>
    </location>
    <ligand>
        <name>Zn(2+)</name>
        <dbReference type="ChEBI" id="CHEBI:29105"/>
        <note>catalytic</note>
    </ligand>
</feature>
<protein>
    <recommendedName>
        <fullName evidence="8">tRNA-specific adenosine deaminase</fullName>
        <ecNumber evidence="8">3.5.4.33</ecNumber>
    </recommendedName>
</protein>
<evidence type="ECO:0000313" key="11">
    <source>
        <dbReference type="EMBL" id="MBB5349014.1"/>
    </source>
</evidence>
<dbReference type="HAMAP" id="MF_00972">
    <property type="entry name" value="tRNA_aden_deaminase"/>
    <property type="match status" value="1"/>
</dbReference>
<dbReference type="EMBL" id="JACHEO010000018">
    <property type="protein sequence ID" value="MBB5349014.1"/>
    <property type="molecule type" value="Genomic_DNA"/>
</dbReference>
<dbReference type="GO" id="GO:0052717">
    <property type="term" value="F:tRNA-specific adenosine-34 deaminase activity"/>
    <property type="evidence" value="ECO:0007669"/>
    <property type="project" value="UniProtKB-UniRule"/>
</dbReference>
<dbReference type="AlphaFoldDB" id="A0A840UZZ5"/>
<keyword evidence="3 8" id="KW-0819">tRNA processing</keyword>
<dbReference type="Pfam" id="PF14437">
    <property type="entry name" value="MafB19-deam"/>
    <property type="match status" value="1"/>
</dbReference>
<evidence type="ECO:0000256" key="7">
    <source>
        <dbReference type="ARBA" id="ARBA00048045"/>
    </source>
</evidence>
<comment type="function">
    <text evidence="8">Catalyzes the deamination of adenosine to inosine at the wobble position 34 of tRNA(Arg2).</text>
</comment>
<dbReference type="PROSITE" id="PS00903">
    <property type="entry name" value="CYT_DCMP_DEAMINASES_1"/>
    <property type="match status" value="1"/>
</dbReference>
<dbReference type="InterPro" id="IPR028883">
    <property type="entry name" value="tRNA_aden_deaminase"/>
</dbReference>
<evidence type="ECO:0000259" key="10">
    <source>
        <dbReference type="PROSITE" id="PS51747"/>
    </source>
</evidence>
<evidence type="ECO:0000256" key="3">
    <source>
        <dbReference type="ARBA" id="ARBA00022694"/>
    </source>
</evidence>
<dbReference type="NCBIfam" id="NF008113">
    <property type="entry name" value="PRK10860.1"/>
    <property type="match status" value="1"/>
</dbReference>
<keyword evidence="12" id="KW-1185">Reference proteome</keyword>
<proteinExistence type="inferred from homology"/>
<evidence type="ECO:0000256" key="9">
    <source>
        <dbReference type="SAM" id="MobiDB-lite"/>
    </source>
</evidence>
<dbReference type="InterPro" id="IPR016192">
    <property type="entry name" value="APOBEC/CMP_deaminase_Zn-bd"/>
</dbReference>
<sequence length="174" mass="18545">MTPPSTVDSRRASGPSSPQPPGDEQWMRLALEQARSAAERGEVPVGAVITAGDQLIAAAGNGPISLCDPTAHAEILALRRAAARIGNYRLAGTTLYVTLEPCLMCMGAMIHARVTRLVFGAFDPKTGAALSCYRVASDGRLNHRLEITAGILEAECSALLRDFFRHRRDCGQSA</sequence>
<dbReference type="InterPro" id="IPR016193">
    <property type="entry name" value="Cytidine_deaminase-like"/>
</dbReference>
<feature type="active site" description="Proton donor" evidence="8">
    <location>
        <position position="74"/>
    </location>
</feature>
<evidence type="ECO:0000256" key="8">
    <source>
        <dbReference type="HAMAP-Rule" id="MF_00972"/>
    </source>
</evidence>
<gene>
    <name evidence="8" type="primary">tadA</name>
    <name evidence="11" type="ORF">HNQ81_002761</name>
</gene>
<dbReference type="InterPro" id="IPR002125">
    <property type="entry name" value="CMP_dCMP_dom"/>
</dbReference>
<comment type="subunit">
    <text evidence="2 8">Homodimer.</text>
</comment>
<dbReference type="PROSITE" id="PS51747">
    <property type="entry name" value="CYT_DCMP_DEAMINASES_2"/>
    <property type="match status" value="1"/>
</dbReference>
<evidence type="ECO:0000256" key="4">
    <source>
        <dbReference type="ARBA" id="ARBA00022723"/>
    </source>
</evidence>
<feature type="binding site" evidence="8">
    <location>
        <position position="72"/>
    </location>
    <ligand>
        <name>Zn(2+)</name>
        <dbReference type="ChEBI" id="CHEBI:29105"/>
        <note>catalytic</note>
    </ligand>
</feature>
<feature type="binding site" evidence="8">
    <location>
        <position position="105"/>
    </location>
    <ligand>
        <name>Zn(2+)</name>
        <dbReference type="ChEBI" id="CHEBI:29105"/>
        <note>catalytic</note>
    </ligand>
</feature>
<dbReference type="PANTHER" id="PTHR11079">
    <property type="entry name" value="CYTOSINE DEAMINASE FAMILY MEMBER"/>
    <property type="match status" value="1"/>
</dbReference>
<reference evidence="11 12" key="1">
    <citation type="submission" date="2020-08" db="EMBL/GenBank/DDBJ databases">
        <title>Genomic Encyclopedia of Type Strains, Phase IV (KMG-IV): sequencing the most valuable type-strain genomes for metagenomic binning, comparative biology and taxonomic classification.</title>
        <authorList>
            <person name="Goeker M."/>
        </authorList>
    </citation>
    <scope>NUCLEOTIDE SEQUENCE [LARGE SCALE GENOMIC DNA]</scope>
    <source>
        <strain evidence="11 12">DSM 28570</strain>
    </source>
</reference>
<dbReference type="GO" id="GO:0008270">
    <property type="term" value="F:zinc ion binding"/>
    <property type="evidence" value="ECO:0007669"/>
    <property type="project" value="UniProtKB-UniRule"/>
</dbReference>
<evidence type="ECO:0000256" key="5">
    <source>
        <dbReference type="ARBA" id="ARBA00022801"/>
    </source>
</evidence>
<dbReference type="InterPro" id="IPR058535">
    <property type="entry name" value="MafB19-deam"/>
</dbReference>
<dbReference type="FunFam" id="3.40.140.10:FF:000005">
    <property type="entry name" value="tRNA-specific adenosine deaminase"/>
    <property type="match status" value="1"/>
</dbReference>
<dbReference type="Gene3D" id="3.40.140.10">
    <property type="entry name" value="Cytidine Deaminase, domain 2"/>
    <property type="match status" value="1"/>
</dbReference>
<evidence type="ECO:0000256" key="1">
    <source>
        <dbReference type="ARBA" id="ARBA00010669"/>
    </source>
</evidence>
<comment type="cofactor">
    <cofactor evidence="8">
        <name>Zn(2+)</name>
        <dbReference type="ChEBI" id="CHEBI:29105"/>
    </cofactor>
    <text evidence="8">Binds 1 zinc ion per subunit.</text>
</comment>
<feature type="domain" description="CMP/dCMP-type deaminase" evidence="10">
    <location>
        <begin position="21"/>
        <end position="148"/>
    </location>
</feature>
<dbReference type="GO" id="GO:0002100">
    <property type="term" value="P:tRNA wobble adenosine to inosine editing"/>
    <property type="evidence" value="ECO:0007669"/>
    <property type="project" value="UniProtKB-UniRule"/>
</dbReference>
<keyword evidence="4 8" id="KW-0479">Metal-binding</keyword>
<comment type="catalytic activity">
    <reaction evidence="7 8">
        <text>adenosine(34) in tRNA + H2O + H(+) = inosine(34) in tRNA + NH4(+)</text>
        <dbReference type="Rhea" id="RHEA:43168"/>
        <dbReference type="Rhea" id="RHEA-COMP:10373"/>
        <dbReference type="Rhea" id="RHEA-COMP:10374"/>
        <dbReference type="ChEBI" id="CHEBI:15377"/>
        <dbReference type="ChEBI" id="CHEBI:15378"/>
        <dbReference type="ChEBI" id="CHEBI:28938"/>
        <dbReference type="ChEBI" id="CHEBI:74411"/>
        <dbReference type="ChEBI" id="CHEBI:82852"/>
        <dbReference type="EC" id="3.5.4.33"/>
    </reaction>
</comment>
<dbReference type="CDD" id="cd01285">
    <property type="entry name" value="nucleoside_deaminase"/>
    <property type="match status" value="1"/>
</dbReference>
<keyword evidence="5 8" id="KW-0378">Hydrolase</keyword>
<comment type="similarity">
    <text evidence="1">Belongs to the cytidine and deoxycytidylate deaminase family. ADAT2 subfamily.</text>
</comment>
<evidence type="ECO:0000256" key="6">
    <source>
        <dbReference type="ARBA" id="ARBA00022833"/>
    </source>
</evidence>